<keyword evidence="1" id="KW-0813">Transport</keyword>
<dbReference type="InterPro" id="IPR003593">
    <property type="entry name" value="AAA+_ATPase"/>
</dbReference>
<keyword evidence="6" id="KW-0764">Sulfate transport</keyword>
<reference evidence="10 11" key="1">
    <citation type="submission" date="2016-08" db="EMBL/GenBank/DDBJ databases">
        <title>Genome-based comparison of Moorella thermoacetic strains.</title>
        <authorList>
            <person name="Poehlein A."/>
            <person name="Bengelsdorf F.R."/>
            <person name="Esser C."/>
            <person name="Duerre P."/>
            <person name="Daniel R."/>
        </authorList>
    </citation>
    <scope>NUCLEOTIDE SEQUENCE [LARGE SCALE GENOMIC DNA]</scope>
    <source>
        <strain evidence="10 11">DSM 21394</strain>
    </source>
</reference>
<dbReference type="OrthoDB" id="9802264at2"/>
<name>A0A1J5P5Z6_NEOTH</name>
<evidence type="ECO:0000313" key="10">
    <source>
        <dbReference type="EMBL" id="OIQ60859.1"/>
    </source>
</evidence>
<dbReference type="InterPro" id="IPR027417">
    <property type="entry name" value="P-loop_NTPase"/>
</dbReference>
<gene>
    <name evidence="10" type="primary">cysA</name>
    <name evidence="10" type="ORF">MOTE_03860</name>
</gene>
<dbReference type="EC" id="7.6.2.9" evidence="8"/>
<evidence type="ECO:0000259" key="9">
    <source>
        <dbReference type="PROSITE" id="PS50893"/>
    </source>
</evidence>
<proteinExistence type="predicted"/>
<evidence type="ECO:0000313" key="11">
    <source>
        <dbReference type="Proteomes" id="UP000182811"/>
    </source>
</evidence>
<dbReference type="Pfam" id="PF00005">
    <property type="entry name" value="ABC_tran"/>
    <property type="match status" value="1"/>
</dbReference>
<keyword evidence="4 10" id="KW-0067">ATP-binding</keyword>
<dbReference type="InterPro" id="IPR050093">
    <property type="entry name" value="ABC_SmlMolc_Importer"/>
</dbReference>
<dbReference type="GO" id="GO:0016887">
    <property type="term" value="F:ATP hydrolysis activity"/>
    <property type="evidence" value="ECO:0007669"/>
    <property type="project" value="InterPro"/>
</dbReference>
<dbReference type="SUPFAM" id="SSF52540">
    <property type="entry name" value="P-loop containing nucleoside triphosphate hydrolases"/>
    <property type="match status" value="1"/>
</dbReference>
<protein>
    <recommendedName>
        <fullName evidence="8">ABC-type quaternary amine transporter</fullName>
        <ecNumber evidence="8">7.6.2.9</ecNumber>
    </recommendedName>
</protein>
<keyword evidence="2" id="KW-1003">Cell membrane</keyword>
<dbReference type="EMBL" id="MDDC01000003">
    <property type="protein sequence ID" value="OIQ60859.1"/>
    <property type="molecule type" value="Genomic_DNA"/>
</dbReference>
<evidence type="ECO:0000256" key="7">
    <source>
        <dbReference type="ARBA" id="ARBA00023136"/>
    </source>
</evidence>
<dbReference type="GO" id="GO:0005524">
    <property type="term" value="F:ATP binding"/>
    <property type="evidence" value="ECO:0007669"/>
    <property type="project" value="UniProtKB-KW"/>
</dbReference>
<evidence type="ECO:0000256" key="6">
    <source>
        <dbReference type="ARBA" id="ARBA00023032"/>
    </source>
</evidence>
<evidence type="ECO:0000256" key="3">
    <source>
        <dbReference type="ARBA" id="ARBA00022741"/>
    </source>
</evidence>
<dbReference type="Proteomes" id="UP000182811">
    <property type="component" value="Unassembled WGS sequence"/>
</dbReference>
<keyword evidence="10" id="KW-0378">Hydrolase</keyword>
<sequence length="374" mass="42183">MGVTLRSVCKSYKRTRVLQDVDLDLPTGKLVALLGPSGSGKTTLLRILAGLEVPDRGTVLFDGEDVTRRPPRVRRAGMVFQHYALFGHMTVFENIAFGLRVLPRKVRPLSWEIDTKVRALMHKVRLDGLESRYPAQLSGGQQQRVALARALAVDPRILLLDEPFAALDAKVRIELRRWLRDFQRELGITTVFVTHDQEEAMDIADLVAVVNQGRIEQVGSPSEIYERPANAFVFEFIGRSNVLPLDSREGKWALELISPVPSKLASSADPLRAYVRPHDIDVHLRRDRSTAVKAVVERVRPQGALVRLVTRATGGEHRFEAEISRERYEDLKVETGDIVYLEFRSVTVFSPHRQVVHSRTLEPVREKLQQPTGG</sequence>
<dbReference type="PANTHER" id="PTHR42781">
    <property type="entry name" value="SPERMIDINE/PUTRESCINE IMPORT ATP-BINDING PROTEIN POTA"/>
    <property type="match status" value="1"/>
</dbReference>
<keyword evidence="5" id="KW-1278">Translocase</keyword>
<evidence type="ECO:0000256" key="5">
    <source>
        <dbReference type="ARBA" id="ARBA00022967"/>
    </source>
</evidence>
<evidence type="ECO:0000256" key="1">
    <source>
        <dbReference type="ARBA" id="ARBA00022448"/>
    </source>
</evidence>
<evidence type="ECO:0000256" key="4">
    <source>
        <dbReference type="ARBA" id="ARBA00022840"/>
    </source>
</evidence>
<comment type="caution">
    <text evidence="10">The sequence shown here is derived from an EMBL/GenBank/DDBJ whole genome shotgun (WGS) entry which is preliminary data.</text>
</comment>
<keyword evidence="7" id="KW-0472">Membrane</keyword>
<organism evidence="10 11">
    <name type="scientific">Neomoorella thermoacetica</name>
    <name type="common">Clostridium thermoaceticum</name>
    <dbReference type="NCBI Taxonomy" id="1525"/>
    <lineage>
        <taxon>Bacteria</taxon>
        <taxon>Bacillati</taxon>
        <taxon>Bacillota</taxon>
        <taxon>Clostridia</taxon>
        <taxon>Neomoorellales</taxon>
        <taxon>Neomoorellaceae</taxon>
        <taxon>Neomoorella</taxon>
    </lineage>
</organism>
<feature type="domain" description="ABC transporter" evidence="9">
    <location>
        <begin position="3"/>
        <end position="237"/>
    </location>
</feature>
<dbReference type="InterPro" id="IPR017871">
    <property type="entry name" value="ABC_transporter-like_CS"/>
</dbReference>
<dbReference type="NCBIfam" id="TIGR00968">
    <property type="entry name" value="3a0106s01"/>
    <property type="match status" value="1"/>
</dbReference>
<evidence type="ECO:0000256" key="2">
    <source>
        <dbReference type="ARBA" id="ARBA00022475"/>
    </source>
</evidence>
<dbReference type="Pfam" id="PF12857">
    <property type="entry name" value="TOBE_3"/>
    <property type="match status" value="1"/>
</dbReference>
<dbReference type="PROSITE" id="PS50893">
    <property type="entry name" value="ABC_TRANSPORTER_2"/>
    <property type="match status" value="1"/>
</dbReference>
<dbReference type="InterPro" id="IPR008995">
    <property type="entry name" value="Mo/tungstate-bd_C_term_dom"/>
</dbReference>
<keyword evidence="3" id="KW-0547">Nucleotide-binding</keyword>
<evidence type="ECO:0000256" key="8">
    <source>
        <dbReference type="ARBA" id="ARBA00066388"/>
    </source>
</evidence>
<dbReference type="AlphaFoldDB" id="A0A1J5P5Z6"/>
<dbReference type="PROSITE" id="PS00211">
    <property type="entry name" value="ABC_TRANSPORTER_1"/>
    <property type="match status" value="1"/>
</dbReference>
<dbReference type="GO" id="GO:0015419">
    <property type="term" value="F:ABC-type sulfate transporter activity"/>
    <property type="evidence" value="ECO:0007669"/>
    <property type="project" value="InterPro"/>
</dbReference>
<dbReference type="GO" id="GO:0015418">
    <property type="term" value="F:ABC-type quaternary ammonium compound transporting activity"/>
    <property type="evidence" value="ECO:0007669"/>
    <property type="project" value="UniProtKB-EC"/>
</dbReference>
<dbReference type="FunFam" id="3.40.50.300:FF:000425">
    <property type="entry name" value="Probable ABC transporter, ATP-binding subunit"/>
    <property type="match status" value="1"/>
</dbReference>
<dbReference type="PANTHER" id="PTHR42781:SF4">
    <property type="entry name" value="SPERMIDINE_PUTRESCINE IMPORT ATP-BINDING PROTEIN POTA"/>
    <property type="match status" value="1"/>
</dbReference>
<dbReference type="SUPFAM" id="SSF50331">
    <property type="entry name" value="MOP-like"/>
    <property type="match status" value="1"/>
</dbReference>
<dbReference type="Gene3D" id="3.40.50.300">
    <property type="entry name" value="P-loop containing nucleotide triphosphate hydrolases"/>
    <property type="match status" value="1"/>
</dbReference>
<dbReference type="InterPro" id="IPR003439">
    <property type="entry name" value="ABC_transporter-like_ATP-bd"/>
</dbReference>
<dbReference type="InterPro" id="IPR024765">
    <property type="entry name" value="TOBE-like"/>
</dbReference>
<dbReference type="GO" id="GO:0043190">
    <property type="term" value="C:ATP-binding cassette (ABC) transporter complex"/>
    <property type="evidence" value="ECO:0007669"/>
    <property type="project" value="InterPro"/>
</dbReference>
<dbReference type="InterPro" id="IPR005666">
    <property type="entry name" value="Sulph_transpt1"/>
</dbReference>
<accession>A0A1J5P5Z6</accession>
<dbReference type="SMART" id="SM00382">
    <property type="entry name" value="AAA"/>
    <property type="match status" value="1"/>
</dbReference>